<protein>
    <submittedName>
        <fullName evidence="4">3'-5' exonuclease</fullName>
    </submittedName>
</protein>
<evidence type="ECO:0000256" key="2">
    <source>
        <dbReference type="ARBA" id="ARBA00026073"/>
    </source>
</evidence>
<keyword evidence="4" id="KW-0378">Hydrolase</keyword>
<comment type="subunit">
    <text evidence="2">DNA polymerase III contains a core (composed of alpha, epsilon and theta chains) that associates with a tau subunit. This core dimerizes to form the POLIII' complex. PolIII' associates with the gamma complex (composed of gamma, delta, delta', psi and chi chains) and with the beta chain to form the complete DNA polymerase III complex.</text>
</comment>
<evidence type="ECO:0000313" key="5">
    <source>
        <dbReference type="Proteomes" id="UP001329151"/>
    </source>
</evidence>
<reference evidence="4 5" key="1">
    <citation type="submission" date="2023-10" db="EMBL/GenBank/DDBJ databases">
        <title>Complete Genome Sequence of Limnobacter thiooxidans CS-K2T, Isolated from freshwater lake sediments in Bavaria, Germany.</title>
        <authorList>
            <person name="Naruki M."/>
            <person name="Watanabe A."/>
            <person name="Warashina T."/>
            <person name="Morita T."/>
            <person name="Arakawa K."/>
        </authorList>
    </citation>
    <scope>NUCLEOTIDE SEQUENCE [LARGE SCALE GENOMIC DNA]</scope>
    <source>
        <strain evidence="4 5">CS-K2</strain>
    </source>
</reference>
<evidence type="ECO:0000259" key="3">
    <source>
        <dbReference type="SMART" id="SM00479"/>
    </source>
</evidence>
<comment type="function">
    <text evidence="1">DNA polymerase III is a complex, multichain enzyme responsible for most of the replicative synthesis in bacteria. The epsilon subunit contain the editing function and is a proofreading 3'-5' exonuclease.</text>
</comment>
<dbReference type="InterPro" id="IPR012337">
    <property type="entry name" value="RNaseH-like_sf"/>
</dbReference>
<gene>
    <name evidence="4" type="ORF">RGQ30_12900</name>
</gene>
<dbReference type="PANTHER" id="PTHR30231:SF37">
    <property type="entry name" value="EXODEOXYRIBONUCLEASE 10"/>
    <property type="match status" value="1"/>
</dbReference>
<evidence type="ECO:0000256" key="1">
    <source>
        <dbReference type="ARBA" id="ARBA00025483"/>
    </source>
</evidence>
<keyword evidence="5" id="KW-1185">Reference proteome</keyword>
<dbReference type="KEGG" id="lto:RGQ30_12900"/>
<accession>A0AA86IYG3</accession>
<dbReference type="GO" id="GO:0008408">
    <property type="term" value="F:3'-5' exonuclease activity"/>
    <property type="evidence" value="ECO:0007669"/>
    <property type="project" value="TreeGrafter"/>
</dbReference>
<dbReference type="SMART" id="SM00479">
    <property type="entry name" value="EXOIII"/>
    <property type="match status" value="1"/>
</dbReference>
<keyword evidence="4" id="KW-0540">Nuclease</keyword>
<proteinExistence type="predicted"/>
<organism evidence="4 5">
    <name type="scientific">Limnobacter thiooxidans</name>
    <dbReference type="NCBI Taxonomy" id="131080"/>
    <lineage>
        <taxon>Bacteria</taxon>
        <taxon>Pseudomonadati</taxon>
        <taxon>Pseudomonadota</taxon>
        <taxon>Betaproteobacteria</taxon>
        <taxon>Burkholderiales</taxon>
        <taxon>Burkholderiaceae</taxon>
        <taxon>Limnobacter</taxon>
    </lineage>
</organism>
<evidence type="ECO:0000313" key="4">
    <source>
        <dbReference type="EMBL" id="BET25789.1"/>
    </source>
</evidence>
<dbReference type="CDD" id="cd06127">
    <property type="entry name" value="DEDDh"/>
    <property type="match status" value="1"/>
</dbReference>
<dbReference type="SUPFAM" id="SSF53098">
    <property type="entry name" value="Ribonuclease H-like"/>
    <property type="match status" value="1"/>
</dbReference>
<dbReference type="RefSeq" id="WP_338284851.1">
    <property type="nucleotide sequence ID" value="NZ_AP028947.1"/>
</dbReference>
<name>A0AA86IYG3_9BURK</name>
<feature type="domain" description="Exonuclease" evidence="3">
    <location>
        <begin position="49"/>
        <end position="215"/>
    </location>
</feature>
<dbReference type="InterPro" id="IPR036397">
    <property type="entry name" value="RNaseH_sf"/>
</dbReference>
<dbReference type="GO" id="GO:0045004">
    <property type="term" value="P:DNA replication proofreading"/>
    <property type="evidence" value="ECO:0007669"/>
    <property type="project" value="TreeGrafter"/>
</dbReference>
<sequence length="312" mass="35213">MNSNDATESIGNIDPETVAQWLEKSGDYKVLRRIQMRERFGGPVSSPVKVLVVDTETTGLDFETCEVIEVGALLVEVDPDTGEVGVVLGSFGGLEEPKEPISPENSAIHGITNDMVKGHTFDEQALKALCDEAVLFVAHNAAFDKPFMLRRFPWLEKTTWACTFRELPWAQEGYTGRKLEYLLSDCGFFHGAHRAVEDCNALLHVLAQPLKTSQRMPFQVLFDSANESIYQIAALKAPFEKKDFLKSRGFRWNAGDRVWEYEAVGFSEGKEVIEWLREQVYCTKDKIMLGFRIQAGVDRYSGAELKQQFKEV</sequence>
<dbReference type="Gene3D" id="3.30.420.10">
    <property type="entry name" value="Ribonuclease H-like superfamily/Ribonuclease H"/>
    <property type="match status" value="1"/>
</dbReference>
<dbReference type="AlphaFoldDB" id="A0AA86IYG3"/>
<dbReference type="FunFam" id="3.30.420.10:FF:000045">
    <property type="entry name" value="3'-5' exonuclease DinG"/>
    <property type="match status" value="1"/>
</dbReference>
<dbReference type="EMBL" id="AP028947">
    <property type="protein sequence ID" value="BET25789.1"/>
    <property type="molecule type" value="Genomic_DNA"/>
</dbReference>
<dbReference type="Proteomes" id="UP001329151">
    <property type="component" value="Chromosome"/>
</dbReference>
<dbReference type="GO" id="GO:0005829">
    <property type="term" value="C:cytosol"/>
    <property type="evidence" value="ECO:0007669"/>
    <property type="project" value="TreeGrafter"/>
</dbReference>
<dbReference type="NCBIfam" id="NF006615">
    <property type="entry name" value="PRK09182.1"/>
    <property type="match status" value="1"/>
</dbReference>
<dbReference type="PANTHER" id="PTHR30231">
    <property type="entry name" value="DNA POLYMERASE III SUBUNIT EPSILON"/>
    <property type="match status" value="1"/>
</dbReference>
<keyword evidence="4" id="KW-0269">Exonuclease</keyword>
<dbReference type="Pfam" id="PF00929">
    <property type="entry name" value="RNase_T"/>
    <property type="match status" value="1"/>
</dbReference>
<dbReference type="InterPro" id="IPR013520">
    <property type="entry name" value="Ribonucl_H"/>
</dbReference>
<dbReference type="GO" id="GO:0003676">
    <property type="term" value="F:nucleic acid binding"/>
    <property type="evidence" value="ECO:0007669"/>
    <property type="project" value="InterPro"/>
</dbReference>